<dbReference type="Proteomes" id="UP001055219">
    <property type="component" value="Unassembled WGS sequence"/>
</dbReference>
<evidence type="ECO:0000313" key="4">
    <source>
        <dbReference type="EMBL" id="KAI6780506.1"/>
    </source>
</evidence>
<name>A0A9P9XZ16_9HYPO</name>
<dbReference type="Gene3D" id="3.40.50.1820">
    <property type="entry name" value="alpha/beta hydrolase"/>
    <property type="match status" value="1"/>
</dbReference>
<evidence type="ECO:0000259" key="3">
    <source>
        <dbReference type="Pfam" id="PF00561"/>
    </source>
</evidence>
<dbReference type="Pfam" id="PF00561">
    <property type="entry name" value="Abhydrolase_1"/>
    <property type="match status" value="1"/>
</dbReference>
<protein>
    <submittedName>
        <fullName evidence="4">Epoxide hydrolase</fullName>
    </submittedName>
</protein>
<dbReference type="InterPro" id="IPR000639">
    <property type="entry name" value="Epox_hydrolase-like"/>
</dbReference>
<dbReference type="GO" id="GO:0016787">
    <property type="term" value="F:hydrolase activity"/>
    <property type="evidence" value="ECO:0007669"/>
    <property type="project" value="UniProtKB-KW"/>
</dbReference>
<dbReference type="PANTHER" id="PTHR43329">
    <property type="entry name" value="EPOXIDE HYDROLASE"/>
    <property type="match status" value="1"/>
</dbReference>
<evidence type="ECO:0000256" key="1">
    <source>
        <dbReference type="ARBA" id="ARBA00022801"/>
    </source>
</evidence>
<reference evidence="4" key="2">
    <citation type="submission" date="2022-07" db="EMBL/GenBank/DDBJ databases">
        <authorList>
            <person name="Goncalves M.F.M."/>
            <person name="Hilario S."/>
            <person name="Van De Peer Y."/>
            <person name="Esteves A.C."/>
            <person name="Alves A."/>
        </authorList>
    </citation>
    <scope>NUCLEOTIDE SEQUENCE</scope>
    <source>
        <strain evidence="4">MUM 19.33</strain>
    </source>
</reference>
<feature type="domain" description="AB hydrolase-1" evidence="3">
    <location>
        <begin position="29"/>
        <end position="310"/>
    </location>
</feature>
<dbReference type="OrthoDB" id="284184at2759"/>
<evidence type="ECO:0000313" key="5">
    <source>
        <dbReference type="Proteomes" id="UP001055219"/>
    </source>
</evidence>
<dbReference type="AlphaFoldDB" id="A0A9P9XZ16"/>
<dbReference type="PRINTS" id="PR00412">
    <property type="entry name" value="EPOXHYDRLASE"/>
</dbReference>
<dbReference type="InterPro" id="IPR000073">
    <property type="entry name" value="AB_hydrolase_1"/>
</dbReference>
<comment type="caution">
    <text evidence="4">The sequence shown here is derived from an EMBL/GenBank/DDBJ whole genome shotgun (WGS) entry which is preliminary data.</text>
</comment>
<dbReference type="GeneID" id="75826667"/>
<accession>A0A9P9XZ16</accession>
<evidence type="ECO:0000256" key="2">
    <source>
        <dbReference type="ARBA" id="ARBA00038334"/>
    </source>
</evidence>
<dbReference type="RefSeq" id="XP_051361362.1">
    <property type="nucleotide sequence ID" value="XM_051507401.1"/>
</dbReference>
<keyword evidence="1 4" id="KW-0378">Hydrolase</keyword>
<reference evidence="4" key="1">
    <citation type="journal article" date="2021" name="J Fungi (Basel)">
        <title>Genomic and Metabolomic Analyses of the Marine Fungus Emericellopsis cladophorae: Insights into Saltwater Adaptability Mechanisms and Its Biosynthetic Potential.</title>
        <authorList>
            <person name="Goncalves M.F.M."/>
            <person name="Hilario S."/>
            <person name="Van de Peer Y."/>
            <person name="Esteves A.C."/>
            <person name="Alves A."/>
        </authorList>
    </citation>
    <scope>NUCLEOTIDE SEQUENCE</scope>
    <source>
        <strain evidence="4">MUM 19.33</strain>
    </source>
</reference>
<dbReference type="InterPro" id="IPR029058">
    <property type="entry name" value="AB_hydrolase_fold"/>
</dbReference>
<dbReference type="EMBL" id="JAGIXG020000031">
    <property type="protein sequence ID" value="KAI6780506.1"/>
    <property type="molecule type" value="Genomic_DNA"/>
</dbReference>
<sequence>MDSPRQTFKTARGHTYSLVHIPPRDSRRPTLLLLHGFPSHLHDWVHQTGYLAAHGYGVLAPDLLGYGQTDQPSCPDAYRLKLMSDDIADMVRALVMVAGHPKRSTLVGVGHDFGATLLSRAAAYYPELWHRLVFLAVGPPKLGTPFDVDSINHMTRQILGFELLGYIKWLATDPQAATTLESHAQAVMNLVFCADHGVWDEWYRPLGKMKEFCEQERRVAMGAWYTADLQRQHLECFARPGGYRGATMWYTMWTDNLFAEDEKELQEFRIQTPTLFVGAEGFAQQRDLLAAWCEDLTCREVDGGHWIHLEQAKRINTLIQDFLE</sequence>
<proteinExistence type="inferred from homology"/>
<comment type="similarity">
    <text evidence="2">Belongs to the AB hydrolase superfamily. Epoxide hydrolase family.</text>
</comment>
<gene>
    <name evidence="4" type="ORF">J7T54_000145</name>
</gene>
<organism evidence="4 5">
    <name type="scientific">Emericellopsis cladophorae</name>
    <dbReference type="NCBI Taxonomy" id="2686198"/>
    <lineage>
        <taxon>Eukaryota</taxon>
        <taxon>Fungi</taxon>
        <taxon>Dikarya</taxon>
        <taxon>Ascomycota</taxon>
        <taxon>Pezizomycotina</taxon>
        <taxon>Sordariomycetes</taxon>
        <taxon>Hypocreomycetidae</taxon>
        <taxon>Hypocreales</taxon>
        <taxon>Bionectriaceae</taxon>
        <taxon>Emericellopsis</taxon>
    </lineage>
</organism>
<dbReference type="SUPFAM" id="SSF53474">
    <property type="entry name" value="alpha/beta-Hydrolases"/>
    <property type="match status" value="1"/>
</dbReference>
<keyword evidence="5" id="KW-1185">Reference proteome</keyword>